<evidence type="ECO:0000256" key="11">
    <source>
        <dbReference type="SAM" id="Phobius"/>
    </source>
</evidence>
<keyword evidence="4 11" id="KW-1133">Transmembrane helix</keyword>
<dbReference type="PRINTS" id="PR00663">
    <property type="entry name" value="GALANINR"/>
</dbReference>
<dbReference type="Gene3D" id="1.20.1070.10">
    <property type="entry name" value="Rhodopsin 7-helix transmembrane proteins"/>
    <property type="match status" value="1"/>
</dbReference>
<dbReference type="PRINTS" id="PR00237">
    <property type="entry name" value="GPCRRHODOPSN"/>
</dbReference>
<evidence type="ECO:0000256" key="10">
    <source>
        <dbReference type="ARBA" id="ARBA00023224"/>
    </source>
</evidence>
<dbReference type="GO" id="GO:0046887">
    <property type="term" value="P:positive regulation of hormone secretion"/>
    <property type="evidence" value="ECO:0000318"/>
    <property type="project" value="GO_Central"/>
</dbReference>
<evidence type="ECO:0000256" key="9">
    <source>
        <dbReference type="ARBA" id="ARBA00023180"/>
    </source>
</evidence>
<name>A0A9J7KX82_BRAFL</name>
<evidence type="ECO:0000313" key="13">
    <source>
        <dbReference type="Proteomes" id="UP000001554"/>
    </source>
</evidence>
<keyword evidence="10" id="KW-0807">Transducer</keyword>
<feature type="transmembrane region" description="Helical" evidence="11">
    <location>
        <begin position="269"/>
        <end position="296"/>
    </location>
</feature>
<dbReference type="GeneID" id="118412617"/>
<organism evidence="13 14">
    <name type="scientific">Branchiostoma floridae</name>
    <name type="common">Florida lancelet</name>
    <name type="synonym">Amphioxus</name>
    <dbReference type="NCBI Taxonomy" id="7739"/>
    <lineage>
        <taxon>Eukaryota</taxon>
        <taxon>Metazoa</taxon>
        <taxon>Chordata</taxon>
        <taxon>Cephalochordata</taxon>
        <taxon>Leptocardii</taxon>
        <taxon>Amphioxiformes</taxon>
        <taxon>Branchiostomatidae</taxon>
        <taxon>Branchiostoma</taxon>
    </lineage>
</organism>
<evidence type="ECO:0000256" key="5">
    <source>
        <dbReference type="ARBA" id="ARBA00023040"/>
    </source>
</evidence>
<keyword evidence="7" id="KW-1015">Disulfide bond</keyword>
<dbReference type="OrthoDB" id="7787645at2759"/>
<keyword evidence="13" id="KW-1185">Reference proteome</keyword>
<dbReference type="AlphaFoldDB" id="A0A9J7KX82"/>
<keyword evidence="8" id="KW-0675">Receptor</keyword>
<dbReference type="PANTHER" id="PTHR45695">
    <property type="entry name" value="LEUCOKININ RECEPTOR-RELATED"/>
    <property type="match status" value="1"/>
</dbReference>
<keyword evidence="6 11" id="KW-0472">Membrane</keyword>
<accession>A0A9J7KX82</accession>
<comment type="subcellular location">
    <subcellularLocation>
        <location evidence="1">Cell membrane</location>
        <topology evidence="1">Multi-pass membrane protein</topology>
    </subcellularLocation>
</comment>
<evidence type="ECO:0000256" key="7">
    <source>
        <dbReference type="ARBA" id="ARBA00023157"/>
    </source>
</evidence>
<dbReference type="Proteomes" id="UP000001554">
    <property type="component" value="Chromosome 3"/>
</dbReference>
<dbReference type="GO" id="GO:0005886">
    <property type="term" value="C:plasma membrane"/>
    <property type="evidence" value="ECO:0000318"/>
    <property type="project" value="GO_Central"/>
</dbReference>
<dbReference type="PANTHER" id="PTHR45695:SF23">
    <property type="entry name" value="GALANIN-LIKE G-PROTEIN COUPLED RECEPTOR NPR-9"/>
    <property type="match status" value="1"/>
</dbReference>
<feature type="transmembrane region" description="Helical" evidence="11">
    <location>
        <begin position="308"/>
        <end position="332"/>
    </location>
</feature>
<evidence type="ECO:0000256" key="4">
    <source>
        <dbReference type="ARBA" id="ARBA00022989"/>
    </source>
</evidence>
<dbReference type="CDD" id="cd15095">
    <property type="entry name" value="7tmA_KiSS1R"/>
    <property type="match status" value="1"/>
</dbReference>
<feature type="transmembrane region" description="Helical" evidence="11">
    <location>
        <begin position="215"/>
        <end position="234"/>
    </location>
</feature>
<feature type="transmembrane region" description="Helical" evidence="11">
    <location>
        <begin position="167"/>
        <end position="188"/>
    </location>
</feature>
<evidence type="ECO:0000256" key="3">
    <source>
        <dbReference type="ARBA" id="ARBA00022692"/>
    </source>
</evidence>
<keyword evidence="3 11" id="KW-0812">Transmembrane</keyword>
<keyword evidence="2" id="KW-1003">Cell membrane</keyword>
<reference evidence="13" key="1">
    <citation type="journal article" date="2020" name="Nat. Ecol. Evol.">
        <title>Deeply conserved synteny resolves early events in vertebrate evolution.</title>
        <authorList>
            <person name="Simakov O."/>
            <person name="Marletaz F."/>
            <person name="Yue J.X."/>
            <person name="O'Connell B."/>
            <person name="Jenkins J."/>
            <person name="Brandt A."/>
            <person name="Calef R."/>
            <person name="Tung C.H."/>
            <person name="Huang T.K."/>
            <person name="Schmutz J."/>
            <person name="Satoh N."/>
            <person name="Yu J.K."/>
            <person name="Putnam N.H."/>
            <person name="Green R.E."/>
            <person name="Rokhsar D.S."/>
        </authorList>
    </citation>
    <scope>NUCLEOTIDE SEQUENCE [LARGE SCALE GENOMIC DNA]</scope>
    <source>
        <strain evidence="13">S238N-H82</strain>
    </source>
</reference>
<gene>
    <name evidence="14" type="primary">LOC118412617</name>
</gene>
<sequence>MLPAIRPRARTFNKILHYSLIIYLNNHPHHTGNDTYPESLPGEMPPLGAEAWVVPVLFALIGVVGVGANALVIYVSNKFNELKTATNRYIVGLAVVDLAFLFVCAPFTASLFATTSWALGKSMCKFIFYFMQVTVQAMCVTRCALTLDRYFAVVHPISSINYRSPRFAVTVCALIWIVALLMSAPLAANLDLHQTEWHGTQTYCMERWDSHAGQITYWITVVLLTYVLPLAIGIRSCIAVVEKLWGRNAVDPNIGPQIRNRILIKRRKVCLMVITMVVIFAICWLPTQVLLLWQVIAKEDFPFTLVTFSWKIAALILTYLQSAISPIVYIAFGHTFRRKLKQAFLRMFRSSHENQVARRAAARQADGGQAAAVKIAGARRGNNVVLPYTTHQNTDEEESEDVFGGVWNRKRVHNSPVMGEKKNNGDCYYKS</sequence>
<feature type="transmembrane region" description="Helical" evidence="11">
    <location>
        <begin position="126"/>
        <end position="147"/>
    </location>
</feature>
<reference evidence="14" key="2">
    <citation type="submission" date="2025-08" db="UniProtKB">
        <authorList>
            <consortium name="RefSeq"/>
        </authorList>
    </citation>
    <scope>IDENTIFICATION</scope>
    <source>
        <strain evidence="14">S238N-H82</strain>
        <tissue evidence="14">Testes</tissue>
    </source>
</reference>
<feature type="transmembrane region" description="Helical" evidence="11">
    <location>
        <begin position="89"/>
        <end position="114"/>
    </location>
</feature>
<protein>
    <submittedName>
        <fullName evidence="14">G-protein coupled receptor 54-like isoform X1</fullName>
    </submittedName>
</protein>
<dbReference type="PROSITE" id="PS50262">
    <property type="entry name" value="G_PROTEIN_RECEP_F1_2"/>
    <property type="match status" value="1"/>
</dbReference>
<evidence type="ECO:0000259" key="12">
    <source>
        <dbReference type="PROSITE" id="PS50262"/>
    </source>
</evidence>
<evidence type="ECO:0000256" key="1">
    <source>
        <dbReference type="ARBA" id="ARBA00004651"/>
    </source>
</evidence>
<keyword evidence="9" id="KW-0325">Glycoprotein</keyword>
<dbReference type="OMA" id="MERWHSH"/>
<dbReference type="InterPro" id="IPR000405">
    <property type="entry name" value="Galanin_rcpt"/>
</dbReference>
<proteinExistence type="predicted"/>
<dbReference type="GO" id="GO:0008188">
    <property type="term" value="F:neuropeptide receptor activity"/>
    <property type="evidence" value="ECO:0000318"/>
    <property type="project" value="GO_Central"/>
</dbReference>
<dbReference type="InterPro" id="IPR017452">
    <property type="entry name" value="GPCR_Rhodpsn_7TM"/>
</dbReference>
<evidence type="ECO:0000256" key="8">
    <source>
        <dbReference type="ARBA" id="ARBA00023170"/>
    </source>
</evidence>
<dbReference type="Pfam" id="PF00001">
    <property type="entry name" value="7tm_1"/>
    <property type="match status" value="1"/>
</dbReference>
<dbReference type="RefSeq" id="XP_035671470.1">
    <property type="nucleotide sequence ID" value="XM_035815577.1"/>
</dbReference>
<evidence type="ECO:0000256" key="2">
    <source>
        <dbReference type="ARBA" id="ARBA00022475"/>
    </source>
</evidence>
<dbReference type="GO" id="GO:0007218">
    <property type="term" value="P:neuropeptide signaling pathway"/>
    <property type="evidence" value="ECO:0000318"/>
    <property type="project" value="GO_Central"/>
</dbReference>
<evidence type="ECO:0000256" key="6">
    <source>
        <dbReference type="ARBA" id="ARBA00023136"/>
    </source>
</evidence>
<keyword evidence="5" id="KW-0297">G-protein coupled receptor</keyword>
<dbReference type="SUPFAM" id="SSF81321">
    <property type="entry name" value="Family A G protein-coupled receptor-like"/>
    <property type="match status" value="1"/>
</dbReference>
<dbReference type="InterPro" id="IPR000276">
    <property type="entry name" value="GPCR_Rhodpsn"/>
</dbReference>
<dbReference type="FunFam" id="1.20.1070.10:FF:000593">
    <property type="entry name" value="Uncharacterized protein"/>
    <property type="match status" value="1"/>
</dbReference>
<feature type="transmembrane region" description="Helical" evidence="11">
    <location>
        <begin position="52"/>
        <end position="77"/>
    </location>
</feature>
<feature type="domain" description="G-protein coupled receptors family 1 profile" evidence="12">
    <location>
        <begin position="68"/>
        <end position="329"/>
    </location>
</feature>
<evidence type="ECO:0000313" key="14">
    <source>
        <dbReference type="RefSeq" id="XP_035671470.1"/>
    </source>
</evidence>
<dbReference type="KEGG" id="bfo:118412617"/>